<reference evidence="1" key="2">
    <citation type="journal article" date="2018" name="Sci. Data">
        <title>The draft genome sequence of cork oak.</title>
        <authorList>
            <person name="Ramos A.M."/>
            <person name="Usie A."/>
            <person name="Barbosa P."/>
            <person name="Barros P.M."/>
            <person name="Capote T."/>
            <person name="Chaves I."/>
            <person name="Simoes F."/>
            <person name="Abreu I."/>
            <person name="Carrasquinho I."/>
            <person name="Faro C."/>
            <person name="Guimaraes J.B."/>
            <person name="Mendonca D."/>
            <person name="Nobrega F."/>
            <person name="Rodrigues L."/>
            <person name="Saibo N.J.M."/>
            <person name="Varela M.C."/>
            <person name="Egas C."/>
            <person name="Matos J."/>
            <person name="Miguel C.M."/>
            <person name="Oliveira M.M."/>
            <person name="Ricardo C.P."/>
            <person name="Goncalves S."/>
        </authorList>
    </citation>
    <scope>NUCLEOTIDE SEQUENCE [LARGE SCALE GENOMIC DNA]</scope>
    <source>
        <strain evidence="1">HL8</strain>
    </source>
</reference>
<comment type="caution">
    <text evidence="1">The sequence shown here is derived from an EMBL/GenBank/DDBJ whole genome shotgun (WGS) entry which is preliminary data.</text>
</comment>
<accession>A0AAW0M0A5</accession>
<sequence>MDDHTGKWARLSLNTQESQTVPLAFDVENNSRTLKSMWHLIHDFELRDLGSNTVLILFSSEVDSLKILA</sequence>
<gene>
    <name evidence="1" type="ORF">CFP56_020437</name>
</gene>
<reference evidence="1" key="1">
    <citation type="submission" date="2017-12" db="EMBL/GenBank/DDBJ databases">
        <authorList>
            <person name="Barbosa P."/>
            <person name="Usie A."/>
            <person name="Ramos A.M."/>
        </authorList>
    </citation>
    <scope>NUCLEOTIDE SEQUENCE</scope>
    <source>
        <strain evidence="1">HL8</strain>
        <tissue evidence="1">Leaves</tissue>
    </source>
</reference>
<evidence type="ECO:0000313" key="1">
    <source>
        <dbReference type="EMBL" id="KAK7856972.1"/>
    </source>
</evidence>
<dbReference type="EMBL" id="PKMF04000031">
    <property type="protein sequence ID" value="KAK7856972.1"/>
    <property type="molecule type" value="Genomic_DNA"/>
</dbReference>
<organism evidence="1">
    <name type="scientific">Quercus suber</name>
    <name type="common">Cork oak</name>
    <dbReference type="NCBI Taxonomy" id="58331"/>
    <lineage>
        <taxon>Eukaryota</taxon>
        <taxon>Viridiplantae</taxon>
        <taxon>Streptophyta</taxon>
        <taxon>Embryophyta</taxon>
        <taxon>Tracheophyta</taxon>
        <taxon>Spermatophyta</taxon>
        <taxon>Magnoliopsida</taxon>
        <taxon>eudicotyledons</taxon>
        <taxon>Gunneridae</taxon>
        <taxon>Pentapetalae</taxon>
        <taxon>rosids</taxon>
        <taxon>fabids</taxon>
        <taxon>Fagales</taxon>
        <taxon>Fagaceae</taxon>
        <taxon>Quercus</taxon>
    </lineage>
</organism>
<protein>
    <submittedName>
        <fullName evidence="1">Uncharacterized protein</fullName>
    </submittedName>
</protein>
<dbReference type="AlphaFoldDB" id="A0AAW0M0A5"/>
<proteinExistence type="predicted"/>
<name>A0AAW0M0A5_QUESU</name>
<reference evidence="1" key="3">
    <citation type="submission" date="2023-07" db="EMBL/GenBank/DDBJ databases">
        <title>An improved reference 1 genome and first organelle genomes of Quercus suber.</title>
        <authorList>
            <consortium name="Genosuber Consortium"/>
            <person name="Usie A."/>
            <person name="Serra O."/>
            <person name="Barros P."/>
        </authorList>
    </citation>
    <scope>NUCLEOTIDE SEQUENCE</scope>
    <source>
        <strain evidence="1">HL8</strain>
        <tissue evidence="1">Leaves</tissue>
    </source>
</reference>